<evidence type="ECO:0000313" key="4">
    <source>
        <dbReference type="Proteomes" id="UP001202180"/>
    </source>
</evidence>
<keyword evidence="4" id="KW-1185">Reference proteome</keyword>
<proteinExistence type="predicted"/>
<dbReference type="RefSeq" id="WP_232558589.1">
    <property type="nucleotide sequence ID" value="NZ_JALPRF010000003.1"/>
</dbReference>
<evidence type="ECO:0000259" key="2">
    <source>
        <dbReference type="Pfam" id="PF18990"/>
    </source>
</evidence>
<feature type="signal peptide" evidence="1">
    <location>
        <begin position="1"/>
        <end position="19"/>
    </location>
</feature>
<feature type="chain" id="PRO_5047096393" evidence="1">
    <location>
        <begin position="20"/>
        <end position="474"/>
    </location>
</feature>
<comment type="caution">
    <text evidence="3">The sequence shown here is derived from an EMBL/GenBank/DDBJ whole genome shotgun (WGS) entry which is preliminary data.</text>
</comment>
<name>A0ABT0HQC6_9BACT</name>
<evidence type="ECO:0000313" key="3">
    <source>
        <dbReference type="EMBL" id="MCK8494388.1"/>
    </source>
</evidence>
<feature type="domain" description="DUF5723" evidence="2">
    <location>
        <begin position="40"/>
        <end position="440"/>
    </location>
</feature>
<evidence type="ECO:0000256" key="1">
    <source>
        <dbReference type="SAM" id="SignalP"/>
    </source>
</evidence>
<dbReference type="Proteomes" id="UP001202180">
    <property type="component" value="Unassembled WGS sequence"/>
</dbReference>
<reference evidence="3 4" key="1">
    <citation type="submission" date="2022-04" db="EMBL/GenBank/DDBJ databases">
        <title>Spirosoma sp. strain RP8 genome sequencing and assembly.</title>
        <authorList>
            <person name="Jung Y."/>
        </authorList>
    </citation>
    <scope>NUCLEOTIDE SEQUENCE [LARGE SCALE GENOMIC DNA]</scope>
    <source>
        <strain evidence="3 4">RP8</strain>
    </source>
</reference>
<dbReference type="Pfam" id="PF18990">
    <property type="entry name" value="DUF5723"/>
    <property type="match status" value="1"/>
</dbReference>
<sequence length="474" mass="51356">MKYSFVLPVFLLAATASFSQNLLGISTSRYGGTNRLYINPALAADSPSKFYLNGVTGVAHVNNNYVRYQAPFSMLRLISGTVPAQYKNSDGSLRFDASYTKEILDGAPKNGTILGEIRGPAFLIKTSERAAFAVTTRFRAVGQVIGAPEELLSAFRSSLVDNALYSIPNRDNKFSANTNTFAELGFTYAGTIWEGDGQKLQLGATAKLLLGYNAQHLINRGMDYQIIPDPNNPNSALLEVNRFDATLAYTSFLQGRSLNPRTLFSNAAPGKGFGLDLGLTYRSQYDADSPALQLGLALTDIGGLSYTGQEYKYSDIGQNPVLFRSSDFNNLNGVEDIARVIQTKFNTGRNPDRTSFRSGLPTSLNLTADYQLPDGFGINVTYLQDVRSQQALATHQPSLVAVTPRYDARWLSLSVPVSYLNRGLSVGASVRVGPGWLGTDNFLGLLGSSGNGIRPRGLDIYAGFAFGIGRADEE</sequence>
<protein>
    <submittedName>
        <fullName evidence="3">DUF5723 family protein</fullName>
    </submittedName>
</protein>
<dbReference type="InterPro" id="IPR043781">
    <property type="entry name" value="DUF5723"/>
</dbReference>
<keyword evidence="1" id="KW-0732">Signal</keyword>
<gene>
    <name evidence="3" type="ORF">M0L20_21145</name>
</gene>
<dbReference type="EMBL" id="JALPRF010000003">
    <property type="protein sequence ID" value="MCK8494388.1"/>
    <property type="molecule type" value="Genomic_DNA"/>
</dbReference>
<organism evidence="3 4">
    <name type="scientific">Spirosoma liriopis</name>
    <dbReference type="NCBI Taxonomy" id="2937440"/>
    <lineage>
        <taxon>Bacteria</taxon>
        <taxon>Pseudomonadati</taxon>
        <taxon>Bacteroidota</taxon>
        <taxon>Cytophagia</taxon>
        <taxon>Cytophagales</taxon>
        <taxon>Cytophagaceae</taxon>
        <taxon>Spirosoma</taxon>
    </lineage>
</organism>
<accession>A0ABT0HQC6</accession>